<dbReference type="EC" id="1.14.-.-" evidence="7"/>
<evidence type="ECO:0000313" key="7">
    <source>
        <dbReference type="EMBL" id="UPL14079.1"/>
    </source>
</evidence>
<dbReference type="InterPro" id="IPR051260">
    <property type="entry name" value="Diverse_substr_monoxygenases"/>
</dbReference>
<evidence type="ECO:0000259" key="6">
    <source>
        <dbReference type="Pfam" id="PF00296"/>
    </source>
</evidence>
<dbReference type="Pfam" id="PF00296">
    <property type="entry name" value="Bac_luciferase"/>
    <property type="match status" value="1"/>
</dbReference>
<dbReference type="PANTHER" id="PTHR30011:SF16">
    <property type="entry name" value="C2H2 FINGER DOMAIN TRANSCRIPTION FACTOR (EUROFUNG)-RELATED"/>
    <property type="match status" value="1"/>
</dbReference>
<gene>
    <name evidence="7" type="ORF">KV396_06150</name>
</gene>
<dbReference type="EMBL" id="CP078077">
    <property type="protein sequence ID" value="UPL14079.1"/>
    <property type="molecule type" value="Genomic_DNA"/>
</dbReference>
<proteinExistence type="inferred from homology"/>
<evidence type="ECO:0000256" key="3">
    <source>
        <dbReference type="ARBA" id="ARBA00023002"/>
    </source>
</evidence>
<dbReference type="GO" id="GO:0004497">
    <property type="term" value="F:monooxygenase activity"/>
    <property type="evidence" value="ECO:0007669"/>
    <property type="project" value="UniProtKB-KW"/>
</dbReference>
<dbReference type="RefSeq" id="WP_247957213.1">
    <property type="nucleotide sequence ID" value="NZ_CP078077.1"/>
</dbReference>
<keyword evidence="3 7" id="KW-0560">Oxidoreductase</keyword>
<dbReference type="CDD" id="cd01095">
    <property type="entry name" value="Nitrilotriacetate_monoxgenase"/>
    <property type="match status" value="1"/>
</dbReference>
<dbReference type="SUPFAM" id="SSF51679">
    <property type="entry name" value="Bacterial luciferase-like"/>
    <property type="match status" value="1"/>
</dbReference>
<dbReference type="NCBIfam" id="TIGR03860">
    <property type="entry name" value="FMN_nitrolo"/>
    <property type="match status" value="1"/>
</dbReference>
<dbReference type="Proteomes" id="UP000831963">
    <property type="component" value="Chromosome"/>
</dbReference>
<evidence type="ECO:0000256" key="5">
    <source>
        <dbReference type="ARBA" id="ARBA00033748"/>
    </source>
</evidence>
<keyword evidence="8" id="KW-1185">Reference proteome</keyword>
<protein>
    <submittedName>
        <fullName evidence="7">NtaA/DmoA family FMN-dependent monooxygenase</fullName>
        <ecNumber evidence="7">1.14.-.-</ecNumber>
    </submittedName>
</protein>
<evidence type="ECO:0000256" key="2">
    <source>
        <dbReference type="ARBA" id="ARBA00022643"/>
    </source>
</evidence>
<dbReference type="PANTHER" id="PTHR30011">
    <property type="entry name" value="ALKANESULFONATE MONOOXYGENASE-RELATED"/>
    <property type="match status" value="1"/>
</dbReference>
<reference evidence="7 8" key="1">
    <citation type="submission" date="2021-06" db="EMBL/GenBank/DDBJ databases">
        <title>Genome-based taxonomic framework of Microbacterium strains isolated from marine environment, the description of four new species and reclassification of four preexisting species.</title>
        <authorList>
            <person name="Lee S.D."/>
            <person name="Kim S.-M."/>
            <person name="Byeon Y.-S."/>
            <person name="Yang H.L."/>
            <person name="Kim I.S."/>
        </authorList>
    </citation>
    <scope>NUCLEOTIDE SEQUENCE [LARGE SCALE GENOMIC DNA]</scope>
    <source>
        <strain evidence="7 8">SSW1-36</strain>
    </source>
</reference>
<evidence type="ECO:0000256" key="1">
    <source>
        <dbReference type="ARBA" id="ARBA00022630"/>
    </source>
</evidence>
<sequence>MTRRLLLAAFLFHPGGSHVSGWRHDDAEPHRHVDIDYYADFAQTAERGIFDTLFLADGLYFWDRFTSGIDHYGQTRLEPLTLLSALAARTSRIGLAATVSTSYNEPYHVARALASLDHISRGRAAWNLVTSRYPEEARNFGGDAHLDHALRYERGREFVDVVQLLWDSWADDAILADRTSGLFADPEKLHVTDHRGDHFAVRGPLNIARPPQGHPLLFQAGGSEAGQELAAATADAVFARSLPLAEAQRFSAGLKARVVAHGRDPGDVAILPQYRPVVGETTADARAEAARILASTPDALIVEDVAHSIGQVLGPDPDAVIAVESDAAGGVAAGIANESKSPNRRLARLQAGERLTARELYAESFWESVSVGTAFEIADDIQERFETGAADGFVVQALTQPTGFREFVDQVVPELQLRGLTRRAYEESTLGERFGRARPERRVPESVLS</sequence>
<dbReference type="InterPro" id="IPR036661">
    <property type="entry name" value="Luciferase-like_sf"/>
</dbReference>
<dbReference type="InterPro" id="IPR011251">
    <property type="entry name" value="Luciferase-like_dom"/>
</dbReference>
<feature type="domain" description="Luciferase-like" evidence="6">
    <location>
        <begin position="26"/>
        <end position="389"/>
    </location>
</feature>
<evidence type="ECO:0000256" key="4">
    <source>
        <dbReference type="ARBA" id="ARBA00023033"/>
    </source>
</evidence>
<keyword evidence="1" id="KW-0285">Flavoprotein</keyword>
<dbReference type="Gene3D" id="3.20.20.30">
    <property type="entry name" value="Luciferase-like domain"/>
    <property type="match status" value="1"/>
</dbReference>
<keyword evidence="4 7" id="KW-0503">Monooxygenase</keyword>
<organism evidence="7 8">
    <name type="scientific">Microbacterium galbinum</name>
    <dbReference type="NCBI Taxonomy" id="2851646"/>
    <lineage>
        <taxon>Bacteria</taxon>
        <taxon>Bacillati</taxon>
        <taxon>Actinomycetota</taxon>
        <taxon>Actinomycetes</taxon>
        <taxon>Micrococcales</taxon>
        <taxon>Microbacteriaceae</taxon>
        <taxon>Microbacterium</taxon>
    </lineage>
</organism>
<keyword evidence="2" id="KW-0288">FMN</keyword>
<comment type="similarity">
    <text evidence="5">Belongs to the NtaA/SnaA/DszA monooxygenase family.</text>
</comment>
<dbReference type="InterPro" id="IPR016215">
    <property type="entry name" value="NTA_MOA"/>
</dbReference>
<evidence type="ECO:0000313" key="8">
    <source>
        <dbReference type="Proteomes" id="UP000831963"/>
    </source>
</evidence>
<name>A0ABY4IN77_9MICO</name>
<accession>A0ABY4IN77</accession>
<dbReference type="PIRSF" id="PIRSF000337">
    <property type="entry name" value="NTA_MOA"/>
    <property type="match status" value="1"/>
</dbReference>